<accession>A0ABS8RPX4</accession>
<comment type="caution">
    <text evidence="1">The sequence shown here is derived from an EMBL/GenBank/DDBJ whole genome shotgun (WGS) entry which is preliminary data.</text>
</comment>
<reference evidence="1 2" key="1">
    <citation type="journal article" date="2021" name="BMC Genomics">
        <title>Datura genome reveals duplications of psychoactive alkaloid biosynthetic genes and high mutation rate following tissue culture.</title>
        <authorList>
            <person name="Rajewski A."/>
            <person name="Carter-House D."/>
            <person name="Stajich J."/>
            <person name="Litt A."/>
        </authorList>
    </citation>
    <scope>NUCLEOTIDE SEQUENCE [LARGE SCALE GENOMIC DNA]</scope>
    <source>
        <strain evidence="1">AR-01</strain>
    </source>
</reference>
<gene>
    <name evidence="1" type="ORF">HAX54_045642</name>
</gene>
<keyword evidence="2" id="KW-1185">Reference proteome</keyword>
<organism evidence="1 2">
    <name type="scientific">Datura stramonium</name>
    <name type="common">Jimsonweed</name>
    <name type="synonym">Common thornapple</name>
    <dbReference type="NCBI Taxonomy" id="4076"/>
    <lineage>
        <taxon>Eukaryota</taxon>
        <taxon>Viridiplantae</taxon>
        <taxon>Streptophyta</taxon>
        <taxon>Embryophyta</taxon>
        <taxon>Tracheophyta</taxon>
        <taxon>Spermatophyta</taxon>
        <taxon>Magnoliopsida</taxon>
        <taxon>eudicotyledons</taxon>
        <taxon>Gunneridae</taxon>
        <taxon>Pentapetalae</taxon>
        <taxon>asterids</taxon>
        <taxon>lamiids</taxon>
        <taxon>Solanales</taxon>
        <taxon>Solanaceae</taxon>
        <taxon>Solanoideae</taxon>
        <taxon>Datureae</taxon>
        <taxon>Datura</taxon>
    </lineage>
</organism>
<protein>
    <submittedName>
        <fullName evidence="1">Uncharacterized protein</fullName>
    </submittedName>
</protein>
<proteinExistence type="predicted"/>
<evidence type="ECO:0000313" key="2">
    <source>
        <dbReference type="Proteomes" id="UP000823775"/>
    </source>
</evidence>
<evidence type="ECO:0000313" key="1">
    <source>
        <dbReference type="EMBL" id="MCD7448703.1"/>
    </source>
</evidence>
<dbReference type="PANTHER" id="PTHR40836">
    <property type="entry name" value="RB1-INDUCIBLE COILED-COIL PROTEIN"/>
    <property type="match status" value="1"/>
</dbReference>
<name>A0ABS8RPX4_DATST</name>
<dbReference type="PANTHER" id="PTHR40836:SF4">
    <property type="entry name" value="RB1-INDUCIBLE COILED-COIL PROTEIN"/>
    <property type="match status" value="1"/>
</dbReference>
<dbReference type="Proteomes" id="UP000823775">
    <property type="component" value="Unassembled WGS sequence"/>
</dbReference>
<sequence>MTVRRSAIDEQPVEEEMLEIEDQAEAYIRDLLVASGKEVIGTCMEIIGIYVHSSMDRASQSLDNIVARDLKTTPWAGLVDEDVNALGKRWNARLVILFKELNEDMFS</sequence>
<dbReference type="EMBL" id="JACEIK010000071">
    <property type="protein sequence ID" value="MCD7448703.1"/>
    <property type="molecule type" value="Genomic_DNA"/>
</dbReference>